<dbReference type="AlphaFoldDB" id="A0A139ASZ4"/>
<evidence type="ECO:0000256" key="4">
    <source>
        <dbReference type="RuleBase" id="RU000304"/>
    </source>
</evidence>
<dbReference type="PANTHER" id="PTHR24346:SF30">
    <property type="entry name" value="MATERNAL EMBRYONIC LEUCINE ZIPPER KINASE"/>
    <property type="match status" value="1"/>
</dbReference>
<dbReference type="PANTHER" id="PTHR24346">
    <property type="entry name" value="MAP/MICROTUBULE AFFINITY-REGULATING KINASE"/>
    <property type="match status" value="1"/>
</dbReference>
<dbReference type="Pfam" id="PF00069">
    <property type="entry name" value="Pkinase"/>
    <property type="match status" value="1"/>
</dbReference>
<dbReference type="Gene3D" id="1.10.510.10">
    <property type="entry name" value="Transferase(Phosphotransferase) domain 1"/>
    <property type="match status" value="1"/>
</dbReference>
<dbReference type="SMART" id="SM00220">
    <property type="entry name" value="S_TKc"/>
    <property type="match status" value="1"/>
</dbReference>
<evidence type="ECO:0000256" key="2">
    <source>
        <dbReference type="ARBA" id="ARBA00022840"/>
    </source>
</evidence>
<keyword evidence="2 3" id="KW-0067">ATP-binding</keyword>
<dbReference type="STRING" id="1344416.A0A139ASZ4"/>
<accession>A0A139ASZ4</accession>
<dbReference type="GO" id="GO:0004674">
    <property type="term" value="F:protein serine/threonine kinase activity"/>
    <property type="evidence" value="ECO:0007669"/>
    <property type="project" value="UniProtKB-KW"/>
</dbReference>
<keyword evidence="4" id="KW-0723">Serine/threonine-protein kinase</keyword>
<keyword evidence="6" id="KW-0418">Kinase</keyword>
<evidence type="ECO:0000259" key="5">
    <source>
        <dbReference type="PROSITE" id="PS50011"/>
    </source>
</evidence>
<evidence type="ECO:0000313" key="6">
    <source>
        <dbReference type="EMBL" id="KXS19615.1"/>
    </source>
</evidence>
<feature type="domain" description="Protein kinase" evidence="5">
    <location>
        <begin position="13"/>
        <end position="281"/>
    </location>
</feature>
<dbReference type="PROSITE" id="PS00108">
    <property type="entry name" value="PROTEIN_KINASE_ST"/>
    <property type="match status" value="1"/>
</dbReference>
<gene>
    <name evidence="6" type="ORF">M427DRAFT_132093</name>
</gene>
<dbReference type="EMBL" id="KQ965738">
    <property type="protein sequence ID" value="KXS19615.1"/>
    <property type="molecule type" value="Genomic_DNA"/>
</dbReference>
<reference evidence="6 7" key="1">
    <citation type="journal article" date="2015" name="Genome Biol. Evol.">
        <title>Phylogenomic analyses indicate that early fungi evolved digesting cell walls of algal ancestors of land plants.</title>
        <authorList>
            <person name="Chang Y."/>
            <person name="Wang S."/>
            <person name="Sekimoto S."/>
            <person name="Aerts A.L."/>
            <person name="Choi C."/>
            <person name="Clum A."/>
            <person name="LaButti K.M."/>
            <person name="Lindquist E.A."/>
            <person name="Yee Ngan C."/>
            <person name="Ohm R.A."/>
            <person name="Salamov A.A."/>
            <person name="Grigoriev I.V."/>
            <person name="Spatafora J.W."/>
            <person name="Berbee M.L."/>
        </authorList>
    </citation>
    <scope>NUCLEOTIDE SEQUENCE [LARGE SCALE GENOMIC DNA]</scope>
    <source>
        <strain evidence="6 7">JEL478</strain>
    </source>
</reference>
<dbReference type="InterPro" id="IPR017441">
    <property type="entry name" value="Protein_kinase_ATP_BS"/>
</dbReference>
<dbReference type="PROSITE" id="PS50011">
    <property type="entry name" value="PROTEIN_KINASE_DOM"/>
    <property type="match status" value="1"/>
</dbReference>
<evidence type="ECO:0000256" key="3">
    <source>
        <dbReference type="PROSITE-ProRule" id="PRU10141"/>
    </source>
</evidence>
<name>A0A139ASZ4_GONPJ</name>
<dbReference type="InterPro" id="IPR000719">
    <property type="entry name" value="Prot_kinase_dom"/>
</dbReference>
<dbReference type="OrthoDB" id="4062651at2759"/>
<dbReference type="PROSITE" id="PS00107">
    <property type="entry name" value="PROTEIN_KINASE_ATP"/>
    <property type="match status" value="1"/>
</dbReference>
<dbReference type="GO" id="GO:0005524">
    <property type="term" value="F:ATP binding"/>
    <property type="evidence" value="ECO:0007669"/>
    <property type="project" value="UniProtKB-UniRule"/>
</dbReference>
<protein>
    <submittedName>
        <fullName evidence="6">Kinase-like protein</fullName>
    </submittedName>
</protein>
<dbReference type="InterPro" id="IPR008271">
    <property type="entry name" value="Ser/Thr_kinase_AS"/>
</dbReference>
<sequence length="447" mass="48650">MPTTVTGATGQWSIESADIGSGAFSVVRAAVNLDTGVKAVAKICTLSSSDPENRSLYAKREIACLSHLASGNHRHPNIVKLLDAAIVGDVIYTFLERADGIELFEFLKTYADGLPVHHVRRITAQLLSALSFMHAHHVLHRDIKLDNVIVDPETMHVTIIDFNLSTFFREDVSLTESVGCINYSSPQILQAAHGTPYLPKKGWSDLWALGVTVYGMLCGYFPFRSERPHRLAREHLLLRTQPLPWYTASVDPAARSFVERILTPSSRGEISAESLLAHPFVQGAAAGTGAAEGLMCSREAAYPWDAAIRHDDGLFATDLDMQEAAVSVLIADILRSAKAGTDAHEPAHVHVRVHVSSGLEVHELEKEKEDLRELAIGRSNSDCTLRGDVGDANGVLDVNAIAIQDVKLVGAAHVVNERNWKLNIDPALAGHGNGNDVLNLYFKNLTT</sequence>
<feature type="binding site" evidence="3">
    <location>
        <position position="42"/>
    </location>
    <ligand>
        <name>ATP</name>
        <dbReference type="ChEBI" id="CHEBI:30616"/>
    </ligand>
</feature>
<keyword evidence="1 3" id="KW-0547">Nucleotide-binding</keyword>
<keyword evidence="6" id="KW-0808">Transferase</keyword>
<organism evidence="6 7">
    <name type="scientific">Gonapodya prolifera (strain JEL478)</name>
    <name type="common">Monoblepharis prolifera</name>
    <dbReference type="NCBI Taxonomy" id="1344416"/>
    <lineage>
        <taxon>Eukaryota</taxon>
        <taxon>Fungi</taxon>
        <taxon>Fungi incertae sedis</taxon>
        <taxon>Chytridiomycota</taxon>
        <taxon>Chytridiomycota incertae sedis</taxon>
        <taxon>Monoblepharidomycetes</taxon>
        <taxon>Monoblepharidales</taxon>
        <taxon>Gonapodyaceae</taxon>
        <taxon>Gonapodya</taxon>
    </lineage>
</organism>
<dbReference type="GO" id="GO:0035556">
    <property type="term" value="P:intracellular signal transduction"/>
    <property type="evidence" value="ECO:0007669"/>
    <property type="project" value="TreeGrafter"/>
</dbReference>
<evidence type="ECO:0000256" key="1">
    <source>
        <dbReference type="ARBA" id="ARBA00022741"/>
    </source>
</evidence>
<comment type="similarity">
    <text evidence="4">Belongs to the protein kinase superfamily.</text>
</comment>
<keyword evidence="7" id="KW-1185">Reference proteome</keyword>
<dbReference type="GO" id="GO:0005737">
    <property type="term" value="C:cytoplasm"/>
    <property type="evidence" value="ECO:0007669"/>
    <property type="project" value="TreeGrafter"/>
</dbReference>
<dbReference type="InterPro" id="IPR011009">
    <property type="entry name" value="Kinase-like_dom_sf"/>
</dbReference>
<dbReference type="Proteomes" id="UP000070544">
    <property type="component" value="Unassembled WGS sequence"/>
</dbReference>
<proteinExistence type="inferred from homology"/>
<dbReference type="SUPFAM" id="SSF56112">
    <property type="entry name" value="Protein kinase-like (PK-like)"/>
    <property type="match status" value="1"/>
</dbReference>
<evidence type="ECO:0000313" key="7">
    <source>
        <dbReference type="Proteomes" id="UP000070544"/>
    </source>
</evidence>